<organism evidence="5 6">
    <name type="scientific">Arenimonas oryziterrae DSM 21050 = YC6267</name>
    <dbReference type="NCBI Taxonomy" id="1121015"/>
    <lineage>
        <taxon>Bacteria</taxon>
        <taxon>Pseudomonadati</taxon>
        <taxon>Pseudomonadota</taxon>
        <taxon>Gammaproteobacteria</taxon>
        <taxon>Lysobacterales</taxon>
        <taxon>Lysobacteraceae</taxon>
        <taxon>Arenimonas</taxon>
    </lineage>
</organism>
<dbReference type="SMART" id="SM00267">
    <property type="entry name" value="GGDEF"/>
    <property type="match status" value="1"/>
</dbReference>
<dbReference type="eggNOG" id="COG3706">
    <property type="taxonomic scope" value="Bacteria"/>
</dbReference>
<dbReference type="PANTHER" id="PTHR45138">
    <property type="entry name" value="REGULATORY COMPONENTS OF SENSORY TRANSDUCTION SYSTEM"/>
    <property type="match status" value="1"/>
</dbReference>
<dbReference type="AlphaFoldDB" id="A0A091AYN6"/>
<keyword evidence="3" id="KW-0472">Membrane</keyword>
<feature type="transmembrane region" description="Helical" evidence="3">
    <location>
        <begin position="193"/>
        <end position="214"/>
    </location>
</feature>
<dbReference type="FunFam" id="3.30.70.270:FF:000001">
    <property type="entry name" value="Diguanylate cyclase domain protein"/>
    <property type="match status" value="1"/>
</dbReference>
<dbReference type="PANTHER" id="PTHR45138:SF24">
    <property type="entry name" value="DIGUANYLATE CYCLASE DGCC-RELATED"/>
    <property type="match status" value="1"/>
</dbReference>
<evidence type="ECO:0000256" key="1">
    <source>
        <dbReference type="ARBA" id="ARBA00001946"/>
    </source>
</evidence>
<keyword evidence="3" id="KW-1133">Transmembrane helix</keyword>
<feature type="transmembrane region" description="Helical" evidence="3">
    <location>
        <begin position="69"/>
        <end position="90"/>
    </location>
</feature>
<dbReference type="Pfam" id="PF00990">
    <property type="entry name" value="GGDEF"/>
    <property type="match status" value="1"/>
</dbReference>
<feature type="transmembrane region" description="Helical" evidence="3">
    <location>
        <begin position="102"/>
        <end position="119"/>
    </location>
</feature>
<feature type="domain" description="GGDEF" evidence="4">
    <location>
        <begin position="256"/>
        <end position="389"/>
    </location>
</feature>
<dbReference type="GO" id="GO:0043709">
    <property type="term" value="P:cell adhesion involved in single-species biofilm formation"/>
    <property type="evidence" value="ECO:0007669"/>
    <property type="project" value="TreeGrafter"/>
</dbReference>
<dbReference type="InterPro" id="IPR029787">
    <property type="entry name" value="Nucleotide_cyclase"/>
</dbReference>
<sequence length="391" mass="42187">MAWTFDIRTALFLGAFLSLLIGVLLLVVRRSVSGGLQPSLRWWIAGTLLYPVGFTLIALRGVIDDLWTAVVSNMAIAAAFACFAVALRVFNGGPQRRTRLGVLVVLVAATAAYFTFWIPDLSARTGWISALDAILLGSSARAIYRRGQALSAAMHVTGFLFVFSTVLMILRSGQHLILHTGISTVFTPTPMQVTAFGFGGLLPVIGTVGFLLMCTERSQQELASAARLDYLTGICNRRAIEDLASRAIAAARRHGMPLAMMIIDVDHFKRINDEHGHEAGDQALIETVRRIRDSLRAEDLVGRLGGEEFVAVMPNTDAQSALAAAGRTRQAFADAPMFVSGSQVRVTVSVGVAVLVAEDAQFSHLLRRADRAMYAAKAAGRNRVMLDGAET</sequence>
<feature type="transmembrane region" description="Helical" evidence="3">
    <location>
        <begin position="40"/>
        <end position="63"/>
    </location>
</feature>
<evidence type="ECO:0000313" key="6">
    <source>
        <dbReference type="Proteomes" id="UP000029385"/>
    </source>
</evidence>
<accession>A0A091AYN6</accession>
<comment type="cofactor">
    <cofactor evidence="1">
        <name>Mg(2+)</name>
        <dbReference type="ChEBI" id="CHEBI:18420"/>
    </cofactor>
</comment>
<dbReference type="EMBL" id="AVCI01000004">
    <property type="protein sequence ID" value="KFN43779.1"/>
    <property type="molecule type" value="Genomic_DNA"/>
</dbReference>
<dbReference type="EC" id="2.7.7.65" evidence="2"/>
<feature type="transmembrane region" description="Helical" evidence="3">
    <location>
        <begin position="6"/>
        <end position="28"/>
    </location>
</feature>
<dbReference type="PATRIC" id="fig|1121015.4.peg.987"/>
<dbReference type="STRING" id="1121015.GCA_000420545_01949"/>
<evidence type="ECO:0000256" key="2">
    <source>
        <dbReference type="ARBA" id="ARBA00012528"/>
    </source>
</evidence>
<name>A0A091AYN6_9GAMM</name>
<keyword evidence="3" id="KW-0812">Transmembrane</keyword>
<feature type="transmembrane region" description="Helical" evidence="3">
    <location>
        <begin position="156"/>
        <end position="173"/>
    </location>
</feature>
<dbReference type="InterPro" id="IPR000160">
    <property type="entry name" value="GGDEF_dom"/>
</dbReference>
<gene>
    <name evidence="5" type="ORF">N789_07490</name>
</gene>
<proteinExistence type="predicted"/>
<evidence type="ECO:0000313" key="5">
    <source>
        <dbReference type="EMBL" id="KFN43779.1"/>
    </source>
</evidence>
<dbReference type="GO" id="GO:1902201">
    <property type="term" value="P:negative regulation of bacterial-type flagellum-dependent cell motility"/>
    <property type="evidence" value="ECO:0007669"/>
    <property type="project" value="TreeGrafter"/>
</dbReference>
<dbReference type="SUPFAM" id="SSF55073">
    <property type="entry name" value="Nucleotide cyclase"/>
    <property type="match status" value="1"/>
</dbReference>
<dbReference type="OrthoDB" id="9803824at2"/>
<evidence type="ECO:0000259" key="4">
    <source>
        <dbReference type="PROSITE" id="PS50887"/>
    </source>
</evidence>
<reference evidence="5 6" key="1">
    <citation type="submission" date="2013-09" db="EMBL/GenBank/DDBJ databases">
        <title>Genome sequencing of Arenimonas oryziterrae.</title>
        <authorList>
            <person name="Chen F."/>
            <person name="Wang G."/>
        </authorList>
    </citation>
    <scope>NUCLEOTIDE SEQUENCE [LARGE SCALE GENOMIC DNA]</scope>
    <source>
        <strain evidence="5 6">YC6267</strain>
    </source>
</reference>
<dbReference type="Gene3D" id="3.30.70.270">
    <property type="match status" value="1"/>
</dbReference>
<feature type="transmembrane region" description="Helical" evidence="3">
    <location>
        <begin position="125"/>
        <end position="144"/>
    </location>
</feature>
<dbReference type="NCBIfam" id="TIGR00254">
    <property type="entry name" value="GGDEF"/>
    <property type="match status" value="1"/>
</dbReference>
<dbReference type="GO" id="GO:0052621">
    <property type="term" value="F:diguanylate cyclase activity"/>
    <property type="evidence" value="ECO:0007669"/>
    <property type="project" value="UniProtKB-EC"/>
</dbReference>
<dbReference type="RefSeq" id="WP_022969564.1">
    <property type="nucleotide sequence ID" value="NZ_ATVD01000003.1"/>
</dbReference>
<dbReference type="GO" id="GO:0005886">
    <property type="term" value="C:plasma membrane"/>
    <property type="evidence" value="ECO:0007669"/>
    <property type="project" value="TreeGrafter"/>
</dbReference>
<comment type="caution">
    <text evidence="5">The sequence shown here is derived from an EMBL/GenBank/DDBJ whole genome shotgun (WGS) entry which is preliminary data.</text>
</comment>
<dbReference type="Proteomes" id="UP000029385">
    <property type="component" value="Unassembled WGS sequence"/>
</dbReference>
<keyword evidence="6" id="KW-1185">Reference proteome</keyword>
<evidence type="ECO:0000256" key="3">
    <source>
        <dbReference type="SAM" id="Phobius"/>
    </source>
</evidence>
<dbReference type="InterPro" id="IPR050469">
    <property type="entry name" value="Diguanylate_Cyclase"/>
</dbReference>
<dbReference type="InterPro" id="IPR043128">
    <property type="entry name" value="Rev_trsase/Diguanyl_cyclase"/>
</dbReference>
<dbReference type="CDD" id="cd01949">
    <property type="entry name" value="GGDEF"/>
    <property type="match status" value="1"/>
</dbReference>
<protein>
    <recommendedName>
        <fullName evidence="2">diguanylate cyclase</fullName>
        <ecNumber evidence="2">2.7.7.65</ecNumber>
    </recommendedName>
</protein>
<dbReference type="PROSITE" id="PS50887">
    <property type="entry name" value="GGDEF"/>
    <property type="match status" value="1"/>
</dbReference>